<feature type="compositionally biased region" description="Polar residues" evidence="2">
    <location>
        <begin position="503"/>
        <end position="523"/>
    </location>
</feature>
<gene>
    <name evidence="3" type="ORF">Aory04_000142600</name>
</gene>
<dbReference type="EMBL" id="BSYA01000009">
    <property type="protein sequence ID" value="GMG24121.1"/>
    <property type="molecule type" value="Genomic_DNA"/>
</dbReference>
<feature type="coiled-coil region" evidence="1">
    <location>
        <begin position="1124"/>
        <end position="1181"/>
    </location>
</feature>
<keyword evidence="1" id="KW-0175">Coiled coil</keyword>
<organism evidence="3 4">
    <name type="scientific">Aspergillus oryzae</name>
    <name type="common">Yellow koji mold</name>
    <dbReference type="NCBI Taxonomy" id="5062"/>
    <lineage>
        <taxon>Eukaryota</taxon>
        <taxon>Fungi</taxon>
        <taxon>Dikarya</taxon>
        <taxon>Ascomycota</taxon>
        <taxon>Pezizomycotina</taxon>
        <taxon>Eurotiomycetes</taxon>
        <taxon>Eurotiomycetidae</taxon>
        <taxon>Eurotiales</taxon>
        <taxon>Aspergillaceae</taxon>
        <taxon>Aspergillus</taxon>
        <taxon>Aspergillus subgen. Circumdati</taxon>
    </lineage>
</organism>
<sequence length="1462" mass="161560">MGKPGCLTSERPQILCPKRQQDAGCDELSRLQLANHIHTLLVSGESCLFQIPPGWRPVAPDSQVLRVLFLSQVDPSRYPRQTADLSWDMQASAATGWPMERVAKNRNSHSSLSFSLTCHVCWWPPNNVGDEPLSWPTPHAGTSNQPSPSRREHALQPPPLTTTLNGPQFHGLGVALGGNYSSTPLSTTSLSSPFTQGQSPATNTPGGVGVGSSSMTSRQYNVPYNPQDWGPVGGSGQSTYPQTTSMTRIISQSRQAGSHSGQLGPFLIHYMSPWIHGSLSKPPKVFYQDTLNMMYIDASLSPPPPPYSPPSQPQQQHHSRDNANHNTSGRSSASPGAVSSYNGVIHGNTDAPVEYRQHPIPRTRPLSMVQMGDTGQNRHVSLPPPPPLSQGVSSSRSSSQHRADVYQEQNSLNAGSRPYIMVSQQDNLRPSQSSNYNYMAAATQQGDLMRAPTSRRAVSAGPVVNSAGTSRAASQSRGSSPQGRGWEPGMPLPPPPPGPPPTTRSQSVSGLSDTTSLRHSQAQPRTTRTRPPPVLGTGLDSIPPTPAGWVDEGPAVTKPRGQAPLVIDTANITGSRVETDGSRTHAPQSSTSNGLFRSPALRDPNTKGIRERRIERRNRQSQGFDDFSAVSTNSNPWADAFDQVKPPNLVLEDTNVIPDGARNQTSTRATPKSSHSLGSDGQYVISRPRASSTGLFSNRSSFSTPRGEPSPLGPARGFAHTPPFSPGGEKSSGYSKTASQALPPRALPTPPLQPGQDTRPPSRPSSREDRPVSRPLHLPNDTLPTVSALAPRRAPSEKGPSLDSVVNHDVEFVQNAIQRHKAFIDKEAGATNEADALRIFTEFIISESQIRRERYAKLWDSGSLDIEPVRRRLFEKPPKPQASPAPLSRRPSRVAPRLDIPQSRPESAWWNNYQPCLSPIASLSMSNDGMSSRGRAPSRWWESKSSSEGGERRIERSKRESKYMGLPRESLHWPQGRDLAEGNGMSNASESIDQYAAYGPDEYPPEKVGWHEEPASSDYSSTVGHNNYGYTKETHKMDVSRLITLPPPYPRHHPAVNNSHPDLVNYRTLVRSISDLSVVKSTRERHQSEIKSLKQDQQERMQDGRRCFKANIQSQIEQGSISFAEAAEAEAALIMEENELARELAKQELDGYQESVLKPMHAILTERINKATASIDELQSKLFDDAQNESPDQTQEEGDEKPELLEKLTQLKWLFEAREQLHREIYDLVSDRDEKYKAVVILPYEQNANEEKVQETSSFFAKDALNRRVNHEASALARLESFLTVIEENVVRGVEIQLSAFWDIAPSLLTLVQQVPVSLAGFQVQIPTNEYEENPSYQNHPLQYLYTLVSHAEKSSYQYIESQTNLFCLLHEVKSAVMRANCKLMVAERVRLGEDEDHVRREMQESRADEERSLTHDLKDKVATVEGQWAEALGSAIQGLRERVKEQLIDENGWEELEQLQE</sequence>
<evidence type="ECO:0000313" key="4">
    <source>
        <dbReference type="Proteomes" id="UP001165205"/>
    </source>
</evidence>
<feature type="compositionally biased region" description="Pro residues" evidence="2">
    <location>
        <begin position="301"/>
        <end position="312"/>
    </location>
</feature>
<dbReference type="Proteomes" id="UP001165205">
    <property type="component" value="Unassembled WGS sequence"/>
</dbReference>
<feature type="compositionally biased region" description="Basic and acidic residues" evidence="2">
    <location>
        <begin position="604"/>
        <end position="618"/>
    </location>
</feature>
<evidence type="ECO:0000256" key="1">
    <source>
        <dbReference type="SAM" id="Coils"/>
    </source>
</evidence>
<feature type="compositionally biased region" description="Polar residues" evidence="2">
    <location>
        <begin position="215"/>
        <end position="224"/>
    </location>
</feature>
<feature type="region of interest" description="Disordered" evidence="2">
    <location>
        <begin position="654"/>
        <end position="805"/>
    </location>
</feature>
<name>A0AAN5BTI0_ASPOZ</name>
<feature type="region of interest" description="Disordered" evidence="2">
    <location>
        <begin position="926"/>
        <end position="963"/>
    </location>
</feature>
<feature type="compositionally biased region" description="Polar residues" evidence="2">
    <location>
        <begin position="324"/>
        <end position="342"/>
    </location>
</feature>
<feature type="region of interest" description="Disordered" evidence="2">
    <location>
        <begin position="187"/>
        <end position="242"/>
    </location>
</feature>
<feature type="region of interest" description="Disordered" evidence="2">
    <location>
        <begin position="451"/>
        <end position="631"/>
    </location>
</feature>
<feature type="region of interest" description="Disordered" evidence="2">
    <location>
        <begin position="297"/>
        <end position="412"/>
    </location>
</feature>
<feature type="compositionally biased region" description="Low complexity" evidence="2">
    <location>
        <begin position="938"/>
        <end position="948"/>
    </location>
</feature>
<accession>A0AAN5BTI0</accession>
<comment type="caution">
    <text evidence="3">The sequence shown here is derived from an EMBL/GenBank/DDBJ whole genome shotgun (WGS) entry which is preliminary data.</text>
</comment>
<evidence type="ECO:0000256" key="2">
    <source>
        <dbReference type="SAM" id="MobiDB-lite"/>
    </source>
</evidence>
<feature type="compositionally biased region" description="Low complexity" evidence="2">
    <location>
        <begin position="466"/>
        <end position="489"/>
    </location>
</feature>
<reference evidence="3" key="1">
    <citation type="submission" date="2023-04" db="EMBL/GenBank/DDBJ databases">
        <title>Aspergillus oryzae NBRC 4228.</title>
        <authorList>
            <person name="Ichikawa N."/>
            <person name="Sato H."/>
            <person name="Tonouchi N."/>
        </authorList>
    </citation>
    <scope>NUCLEOTIDE SEQUENCE</scope>
    <source>
        <strain evidence="3">NBRC 4228</strain>
    </source>
</reference>
<proteinExistence type="predicted"/>
<feature type="compositionally biased region" description="Polar residues" evidence="2">
    <location>
        <begin position="194"/>
        <end position="205"/>
    </location>
</feature>
<feature type="region of interest" description="Disordered" evidence="2">
    <location>
        <begin position="870"/>
        <end position="894"/>
    </location>
</feature>
<protein>
    <submittedName>
        <fullName evidence="3">Unnamed protein product</fullName>
    </submittedName>
</protein>
<feature type="region of interest" description="Disordered" evidence="2">
    <location>
        <begin position="133"/>
        <end position="160"/>
    </location>
</feature>
<feature type="compositionally biased region" description="Basic and acidic residues" evidence="2">
    <location>
        <begin position="949"/>
        <end position="962"/>
    </location>
</feature>
<evidence type="ECO:0000313" key="3">
    <source>
        <dbReference type="EMBL" id="GMG24121.1"/>
    </source>
</evidence>
<feature type="compositionally biased region" description="Pro residues" evidence="2">
    <location>
        <begin position="490"/>
        <end position="502"/>
    </location>
</feature>
<feature type="compositionally biased region" description="Polar residues" evidence="2">
    <location>
        <begin position="662"/>
        <end position="679"/>
    </location>
</feature>
<feature type="compositionally biased region" description="Polar residues" evidence="2">
    <location>
        <begin position="585"/>
        <end position="595"/>
    </location>
</feature>
<feature type="compositionally biased region" description="Polar residues" evidence="2">
    <location>
        <begin position="689"/>
        <end position="704"/>
    </location>
</feature>